<evidence type="ECO:0000313" key="2">
    <source>
        <dbReference type="Proteomes" id="UP001234202"/>
    </source>
</evidence>
<keyword evidence="2" id="KW-1185">Reference proteome</keyword>
<comment type="caution">
    <text evidence="1">The sequence shown here is derived from an EMBL/GenBank/DDBJ whole genome shotgun (WGS) entry which is preliminary data.</text>
</comment>
<reference evidence="1" key="1">
    <citation type="submission" date="2023-04" db="EMBL/GenBank/DDBJ databases">
        <title>Draft Genome sequencing of Naganishia species isolated from polar environments using Oxford Nanopore Technology.</title>
        <authorList>
            <person name="Leo P."/>
            <person name="Venkateswaran K."/>
        </authorList>
    </citation>
    <scope>NUCLEOTIDE SEQUENCE</scope>
    <source>
        <strain evidence="1">DBVPG 5303</strain>
    </source>
</reference>
<accession>A0ACC2XFB3</accession>
<gene>
    <name evidence="1" type="ORF">QFC24_004168</name>
</gene>
<evidence type="ECO:0000313" key="1">
    <source>
        <dbReference type="EMBL" id="KAJ9122739.1"/>
    </source>
</evidence>
<dbReference type="Proteomes" id="UP001234202">
    <property type="component" value="Unassembled WGS sequence"/>
</dbReference>
<dbReference type="EMBL" id="JASBWV010000014">
    <property type="protein sequence ID" value="KAJ9122739.1"/>
    <property type="molecule type" value="Genomic_DNA"/>
</dbReference>
<proteinExistence type="predicted"/>
<name>A0ACC2XFB3_9TREE</name>
<protein>
    <submittedName>
        <fullName evidence="1">Uncharacterized protein</fullName>
    </submittedName>
</protein>
<organism evidence="1 2">
    <name type="scientific">Naganishia onofrii</name>
    <dbReference type="NCBI Taxonomy" id="1851511"/>
    <lineage>
        <taxon>Eukaryota</taxon>
        <taxon>Fungi</taxon>
        <taxon>Dikarya</taxon>
        <taxon>Basidiomycota</taxon>
        <taxon>Agaricomycotina</taxon>
        <taxon>Tremellomycetes</taxon>
        <taxon>Filobasidiales</taxon>
        <taxon>Filobasidiaceae</taxon>
        <taxon>Naganishia</taxon>
    </lineage>
</organism>
<sequence>MGATRPVSSSAVSLVSTDSSFPATRIFSSLLQKVIDDALKERTVSVEGSIGGLEGTDDRVTVDRALTAGIATDTTDMTNPHSGIVPTTVFPMYVGNFSSLIMTVESVVHGCRQRPFSELAPLEQITVCEDLHKLLREAPLGCAGRLHKLYHGFRKVGANMSDILGAESEYGSACSVFSSGFIEKVTQCLLCMPQSEDAKVLHHGDLGTFMRGIPRLPDFAADQLKEDQLLNGFDPSSLRKGADFLMYITELQHGNDCIIQRFCDTLLGNDKKNILRNVEALNNLANAVEYLRKKLTTADA</sequence>